<dbReference type="GO" id="GO:0003677">
    <property type="term" value="F:DNA binding"/>
    <property type="evidence" value="ECO:0007669"/>
    <property type="project" value="InterPro"/>
</dbReference>
<organism evidence="6 7">
    <name type="scientific">Neomicrococcus lactis</name>
    <dbReference type="NCBI Taxonomy" id="732241"/>
    <lineage>
        <taxon>Bacteria</taxon>
        <taxon>Bacillati</taxon>
        <taxon>Actinomycetota</taxon>
        <taxon>Actinomycetes</taxon>
        <taxon>Micrococcales</taxon>
        <taxon>Micrococcaceae</taxon>
        <taxon>Neomicrococcus</taxon>
    </lineage>
</organism>
<dbReference type="GO" id="GO:0006284">
    <property type="term" value="P:base-excision repair"/>
    <property type="evidence" value="ECO:0007669"/>
    <property type="project" value="InterPro"/>
</dbReference>
<sequence>MRDNSGGSDSTSGSASSPTLSELDFLNNRASLVAPQLLGWRLSHETAEGTVTVEITETEAYEGETDPASHAFRGLTARTQAMFGPTGVLYIYRSYGNHWACNIVSHAPGASGGVLLRAGKVVEGLELAHQRRETVPRKQLVPRKVALKDEQLARGPGNLTQALALTDSHYGYELKQMPAIVRLERPQAAPSYSRIASGPRVGVSQAADWPWRFWLDGEPSVSAYRRNPRAD</sequence>
<evidence type="ECO:0000313" key="6">
    <source>
        <dbReference type="EMBL" id="MBB5596973.1"/>
    </source>
</evidence>
<dbReference type="NCBIfam" id="TIGR00567">
    <property type="entry name" value="3mg"/>
    <property type="match status" value="1"/>
</dbReference>
<dbReference type="SUPFAM" id="SSF50486">
    <property type="entry name" value="FMT C-terminal domain-like"/>
    <property type="match status" value="1"/>
</dbReference>
<keyword evidence="6" id="KW-0326">Glycosidase</keyword>
<accession>A0A7W9D9V2</accession>
<gene>
    <name evidence="6" type="ORF">BKA12_000053</name>
</gene>
<dbReference type="InterPro" id="IPR036995">
    <property type="entry name" value="MPG_sf"/>
</dbReference>
<evidence type="ECO:0000256" key="2">
    <source>
        <dbReference type="ARBA" id="ARBA00022763"/>
    </source>
</evidence>
<dbReference type="AlphaFoldDB" id="A0A7W9D9V2"/>
<dbReference type="Pfam" id="PF02245">
    <property type="entry name" value="Pur_DNA_glyco"/>
    <property type="match status" value="1"/>
</dbReference>
<dbReference type="HAMAP" id="MF_00527">
    <property type="entry name" value="3MGH"/>
    <property type="match status" value="1"/>
</dbReference>
<dbReference type="PANTHER" id="PTHR10429:SF0">
    <property type="entry name" value="DNA-3-METHYLADENINE GLYCOSYLASE"/>
    <property type="match status" value="1"/>
</dbReference>
<keyword evidence="2 5" id="KW-0227">DNA damage</keyword>
<keyword evidence="3 5" id="KW-0378">Hydrolase</keyword>
<dbReference type="InterPro" id="IPR003180">
    <property type="entry name" value="MPG"/>
</dbReference>
<evidence type="ECO:0000256" key="1">
    <source>
        <dbReference type="ARBA" id="ARBA00009232"/>
    </source>
</evidence>
<dbReference type="GO" id="GO:0003905">
    <property type="term" value="F:alkylbase DNA N-glycosylase activity"/>
    <property type="evidence" value="ECO:0007669"/>
    <property type="project" value="InterPro"/>
</dbReference>
<evidence type="ECO:0000256" key="3">
    <source>
        <dbReference type="ARBA" id="ARBA00022801"/>
    </source>
</evidence>
<protein>
    <recommendedName>
        <fullName evidence="5">Putative 3-methyladenine DNA glycosylase</fullName>
        <ecNumber evidence="5">3.2.2.-</ecNumber>
    </recommendedName>
</protein>
<dbReference type="EMBL" id="JACHBL010000001">
    <property type="protein sequence ID" value="MBB5596973.1"/>
    <property type="molecule type" value="Genomic_DNA"/>
</dbReference>
<keyword evidence="4 5" id="KW-0234">DNA repair</keyword>
<dbReference type="Gene3D" id="3.10.300.10">
    <property type="entry name" value="Methylpurine-DNA glycosylase (MPG)"/>
    <property type="match status" value="1"/>
</dbReference>
<dbReference type="PANTHER" id="PTHR10429">
    <property type="entry name" value="DNA-3-METHYLADENINE GLYCOSYLASE"/>
    <property type="match status" value="1"/>
</dbReference>
<proteinExistence type="inferred from homology"/>
<dbReference type="Proteomes" id="UP000523863">
    <property type="component" value="Unassembled WGS sequence"/>
</dbReference>
<name>A0A7W9D9V2_9MICC</name>
<comment type="caution">
    <text evidence="6">The sequence shown here is derived from an EMBL/GenBank/DDBJ whole genome shotgun (WGS) entry which is preliminary data.</text>
</comment>
<dbReference type="NCBIfam" id="NF002003">
    <property type="entry name" value="PRK00802.1-3"/>
    <property type="match status" value="1"/>
</dbReference>
<dbReference type="RefSeq" id="WP_246361576.1">
    <property type="nucleotide sequence ID" value="NZ_JACHBL010000001.1"/>
</dbReference>
<dbReference type="CDD" id="cd00540">
    <property type="entry name" value="AAG"/>
    <property type="match status" value="1"/>
</dbReference>
<dbReference type="EC" id="3.2.2.-" evidence="5"/>
<comment type="similarity">
    <text evidence="1 5">Belongs to the DNA glycosylase MPG family.</text>
</comment>
<evidence type="ECO:0000313" key="7">
    <source>
        <dbReference type="Proteomes" id="UP000523863"/>
    </source>
</evidence>
<evidence type="ECO:0000256" key="5">
    <source>
        <dbReference type="HAMAP-Rule" id="MF_00527"/>
    </source>
</evidence>
<dbReference type="InterPro" id="IPR011034">
    <property type="entry name" value="Formyl_transferase-like_C_sf"/>
</dbReference>
<keyword evidence="7" id="KW-1185">Reference proteome</keyword>
<reference evidence="6 7" key="1">
    <citation type="submission" date="2020-08" db="EMBL/GenBank/DDBJ databases">
        <title>Sequencing the genomes of 1000 actinobacteria strains.</title>
        <authorList>
            <person name="Klenk H.-P."/>
        </authorList>
    </citation>
    <scope>NUCLEOTIDE SEQUENCE [LARGE SCALE GENOMIC DNA]</scope>
    <source>
        <strain evidence="6 7">DSM 23694</strain>
    </source>
</reference>
<evidence type="ECO:0000256" key="4">
    <source>
        <dbReference type="ARBA" id="ARBA00023204"/>
    </source>
</evidence>